<dbReference type="GO" id="GO:0006351">
    <property type="term" value="P:DNA-templated transcription"/>
    <property type="evidence" value="ECO:0007669"/>
    <property type="project" value="TreeGrafter"/>
</dbReference>
<keyword evidence="3" id="KW-0238">DNA-binding</keyword>
<evidence type="ECO:0000313" key="6">
    <source>
        <dbReference type="EMBL" id="OWV34773.1"/>
    </source>
</evidence>
<dbReference type="GO" id="GO:0043565">
    <property type="term" value="F:sequence-specific DNA binding"/>
    <property type="evidence" value="ECO:0007669"/>
    <property type="project" value="TreeGrafter"/>
</dbReference>
<dbReference type="Pfam" id="PF00126">
    <property type="entry name" value="HTH_1"/>
    <property type="match status" value="1"/>
</dbReference>
<dbReference type="PANTHER" id="PTHR30537:SF79">
    <property type="entry name" value="TRANSCRIPTIONAL REGULATOR-RELATED"/>
    <property type="match status" value="1"/>
</dbReference>
<dbReference type="SUPFAM" id="SSF53850">
    <property type="entry name" value="Periplasmic binding protein-like II"/>
    <property type="match status" value="1"/>
</dbReference>
<dbReference type="GO" id="GO:0003700">
    <property type="term" value="F:DNA-binding transcription factor activity"/>
    <property type="evidence" value="ECO:0007669"/>
    <property type="project" value="InterPro"/>
</dbReference>
<organism evidence="6 7">
    <name type="scientific">Pacificimonas flava</name>
    <dbReference type="NCBI Taxonomy" id="1234595"/>
    <lineage>
        <taxon>Bacteria</taxon>
        <taxon>Pseudomonadati</taxon>
        <taxon>Pseudomonadota</taxon>
        <taxon>Alphaproteobacteria</taxon>
        <taxon>Sphingomonadales</taxon>
        <taxon>Sphingosinicellaceae</taxon>
        <taxon>Pacificimonas</taxon>
    </lineage>
</organism>
<reference evidence="7" key="1">
    <citation type="submission" date="2017-05" db="EMBL/GenBank/DDBJ databases">
        <authorList>
            <person name="Lin X."/>
        </authorList>
    </citation>
    <scope>NUCLEOTIDE SEQUENCE [LARGE SCALE GENOMIC DNA]</scope>
    <source>
        <strain evidence="7">JLT2012</strain>
    </source>
</reference>
<evidence type="ECO:0000256" key="4">
    <source>
        <dbReference type="ARBA" id="ARBA00023163"/>
    </source>
</evidence>
<protein>
    <recommendedName>
        <fullName evidence="5">HTH lysR-type domain-containing protein</fullName>
    </recommendedName>
</protein>
<feature type="domain" description="HTH lysR-type" evidence="5">
    <location>
        <begin position="17"/>
        <end position="74"/>
    </location>
</feature>
<keyword evidence="7" id="KW-1185">Reference proteome</keyword>
<evidence type="ECO:0000313" key="7">
    <source>
        <dbReference type="Proteomes" id="UP000198462"/>
    </source>
</evidence>
<dbReference type="Pfam" id="PF03466">
    <property type="entry name" value="LysR_substrate"/>
    <property type="match status" value="1"/>
</dbReference>
<comment type="similarity">
    <text evidence="1">Belongs to the LysR transcriptional regulatory family.</text>
</comment>
<dbReference type="InterPro" id="IPR058163">
    <property type="entry name" value="LysR-type_TF_proteobact-type"/>
</dbReference>
<dbReference type="Proteomes" id="UP000198462">
    <property type="component" value="Unassembled WGS sequence"/>
</dbReference>
<comment type="caution">
    <text evidence="6">The sequence shown here is derived from an EMBL/GenBank/DDBJ whole genome shotgun (WGS) entry which is preliminary data.</text>
</comment>
<dbReference type="Gene3D" id="3.40.190.10">
    <property type="entry name" value="Periplasmic binding protein-like II"/>
    <property type="match status" value="2"/>
</dbReference>
<name>A0A219B9E8_9SPHN</name>
<keyword evidence="2" id="KW-0805">Transcription regulation</keyword>
<keyword evidence="4" id="KW-0804">Transcription</keyword>
<evidence type="ECO:0000256" key="2">
    <source>
        <dbReference type="ARBA" id="ARBA00023015"/>
    </source>
</evidence>
<gene>
    <name evidence="6" type="ORF">B5C34_12440</name>
</gene>
<evidence type="ECO:0000256" key="1">
    <source>
        <dbReference type="ARBA" id="ARBA00009437"/>
    </source>
</evidence>
<dbReference type="PROSITE" id="PS50931">
    <property type="entry name" value="HTH_LYSR"/>
    <property type="match status" value="1"/>
</dbReference>
<dbReference type="EMBL" id="NFZT01000001">
    <property type="protein sequence ID" value="OWV34773.1"/>
    <property type="molecule type" value="Genomic_DNA"/>
</dbReference>
<dbReference type="InterPro" id="IPR000847">
    <property type="entry name" value="LysR_HTH_N"/>
</dbReference>
<sequence length="323" mass="36102">MTAPVAAKNPPERKALPPFEALRAFDAVARLGGIRRAARWLSRDHAVVSRHLRVIETWSGVKLVDRTPAGVVLTEAGRVYHKALACALDDIAHATLDLLNQGQHNRLVVWSSPGFALHWLSRRLNEFERKVPGLDIEVRPADSSPDFASHQADIDIRFVATYEDELDDNPALRHEPIAEAEIIAVASRAYRDEQPSVKSPSDLLQHQLLHESGYTNWEEWLKSYGVDTEGKVTGPRLWQGHLTMDAAHHGNGIALANTLVARAELESGALVNMAANKPEFPRRTGQYVLIARKDRWNDSLVRRFRGWLKDRLLKDMPDVAPGG</sequence>
<proteinExistence type="inferred from homology"/>
<dbReference type="Gene3D" id="1.10.10.10">
    <property type="entry name" value="Winged helix-like DNA-binding domain superfamily/Winged helix DNA-binding domain"/>
    <property type="match status" value="1"/>
</dbReference>
<dbReference type="SUPFAM" id="SSF46785">
    <property type="entry name" value="Winged helix' DNA-binding domain"/>
    <property type="match status" value="1"/>
</dbReference>
<evidence type="ECO:0000259" key="5">
    <source>
        <dbReference type="PROSITE" id="PS50931"/>
    </source>
</evidence>
<dbReference type="AlphaFoldDB" id="A0A219B9E8"/>
<dbReference type="PANTHER" id="PTHR30537">
    <property type="entry name" value="HTH-TYPE TRANSCRIPTIONAL REGULATOR"/>
    <property type="match status" value="1"/>
</dbReference>
<dbReference type="InterPro" id="IPR005119">
    <property type="entry name" value="LysR_subst-bd"/>
</dbReference>
<dbReference type="RefSeq" id="WP_088713478.1">
    <property type="nucleotide sequence ID" value="NZ_NFZT01000001.1"/>
</dbReference>
<dbReference type="InterPro" id="IPR036390">
    <property type="entry name" value="WH_DNA-bd_sf"/>
</dbReference>
<dbReference type="OrthoDB" id="9794694at2"/>
<accession>A0A219B9E8</accession>
<evidence type="ECO:0000256" key="3">
    <source>
        <dbReference type="ARBA" id="ARBA00023125"/>
    </source>
</evidence>
<dbReference type="InterPro" id="IPR036388">
    <property type="entry name" value="WH-like_DNA-bd_sf"/>
</dbReference>